<keyword evidence="3" id="KW-1185">Reference proteome</keyword>
<feature type="region of interest" description="Disordered" evidence="1">
    <location>
        <begin position="116"/>
        <end position="145"/>
    </location>
</feature>
<name>A0A4U6UDB4_SETVI</name>
<gene>
    <name evidence="2" type="ORF">SEVIR_5G081100v2</name>
</gene>
<reference evidence="2" key="1">
    <citation type="submission" date="2019-03" db="EMBL/GenBank/DDBJ databases">
        <title>WGS assembly of Setaria viridis.</title>
        <authorList>
            <person name="Huang P."/>
            <person name="Jenkins J."/>
            <person name="Grimwood J."/>
            <person name="Barry K."/>
            <person name="Healey A."/>
            <person name="Mamidi S."/>
            <person name="Sreedasyam A."/>
            <person name="Shu S."/>
            <person name="Feldman M."/>
            <person name="Wu J."/>
            <person name="Yu Y."/>
            <person name="Chen C."/>
            <person name="Johnson J."/>
            <person name="Rokhsar D."/>
            <person name="Baxter I."/>
            <person name="Schmutz J."/>
            <person name="Brutnell T."/>
            <person name="Kellogg E."/>
        </authorList>
    </citation>
    <scope>NUCLEOTIDE SEQUENCE [LARGE SCALE GENOMIC DNA]</scope>
</reference>
<dbReference type="Proteomes" id="UP000298652">
    <property type="component" value="Chromosome 5"/>
</dbReference>
<evidence type="ECO:0000313" key="2">
    <source>
        <dbReference type="EMBL" id="TKW13162.1"/>
    </source>
</evidence>
<dbReference type="AlphaFoldDB" id="A0A4U6UDB4"/>
<sequence>MEEGEGAVIMKMMEAAKGNKHDRLCKGGKRRGPAHGHGGTVLGERSRWAGAAAVLIQRRRAEAAAAAESTPANPLRLDERCRWSSARLHLGRSSTTAGDELVRPITARVLVGRLYKPPTSNSRSRQLSSAGSFKKNPACSSSSSSSSPALFAAAWFPSSLKEEAISLSVRGLTYPGHVILVEPGKPLWSMVHFKTAKTSRARFSVGDQAKLESKNRRSWSGDVTVVEDDVIQLWTILQIRVPSARERKIVLKPSNNVPVMVNPAGFSQVGRILVEMGLRSIDVQVVAINDPSMTLDRMVEIWKSTNIRIAKKDHQTSVFEKRLRSLTRMKAGTVA</sequence>
<protein>
    <submittedName>
        <fullName evidence="2">Uncharacterized protein</fullName>
    </submittedName>
</protein>
<evidence type="ECO:0000256" key="1">
    <source>
        <dbReference type="SAM" id="MobiDB-lite"/>
    </source>
</evidence>
<dbReference type="EMBL" id="CM016556">
    <property type="protein sequence ID" value="TKW13162.1"/>
    <property type="molecule type" value="Genomic_DNA"/>
</dbReference>
<dbReference type="Gramene" id="TKW13162">
    <property type="protein sequence ID" value="TKW13162"/>
    <property type="gene ID" value="SEVIR_5G081100v2"/>
</dbReference>
<organism evidence="2 3">
    <name type="scientific">Setaria viridis</name>
    <name type="common">Green bristlegrass</name>
    <name type="synonym">Setaria italica subsp. viridis</name>
    <dbReference type="NCBI Taxonomy" id="4556"/>
    <lineage>
        <taxon>Eukaryota</taxon>
        <taxon>Viridiplantae</taxon>
        <taxon>Streptophyta</taxon>
        <taxon>Embryophyta</taxon>
        <taxon>Tracheophyta</taxon>
        <taxon>Spermatophyta</taxon>
        <taxon>Magnoliopsida</taxon>
        <taxon>Liliopsida</taxon>
        <taxon>Poales</taxon>
        <taxon>Poaceae</taxon>
        <taxon>PACMAD clade</taxon>
        <taxon>Panicoideae</taxon>
        <taxon>Panicodae</taxon>
        <taxon>Paniceae</taxon>
        <taxon>Cenchrinae</taxon>
        <taxon>Setaria</taxon>
    </lineage>
</organism>
<feature type="compositionally biased region" description="Polar residues" evidence="1">
    <location>
        <begin position="118"/>
        <end position="131"/>
    </location>
</feature>
<dbReference type="Gene3D" id="3.40.50.720">
    <property type="entry name" value="NAD(P)-binding Rossmann-like Domain"/>
    <property type="match status" value="1"/>
</dbReference>
<accession>A0A4U6UDB4</accession>
<proteinExistence type="predicted"/>
<evidence type="ECO:0000313" key="3">
    <source>
        <dbReference type="Proteomes" id="UP000298652"/>
    </source>
</evidence>